<dbReference type="SUPFAM" id="SSF53901">
    <property type="entry name" value="Thiolase-like"/>
    <property type="match status" value="1"/>
</dbReference>
<organism evidence="11 12">
    <name type="scientific">Amycolatopsis magusensis</name>
    <dbReference type="NCBI Taxonomy" id="882444"/>
    <lineage>
        <taxon>Bacteria</taxon>
        <taxon>Bacillati</taxon>
        <taxon>Actinomycetota</taxon>
        <taxon>Actinomycetes</taxon>
        <taxon>Pseudonocardiales</taxon>
        <taxon>Pseudonocardiaceae</taxon>
        <taxon>Amycolatopsis</taxon>
    </lineage>
</organism>
<dbReference type="PROSITE" id="PS00012">
    <property type="entry name" value="PHOSPHOPANTETHEINE"/>
    <property type="match status" value="1"/>
</dbReference>
<dbReference type="Pfam" id="PF00109">
    <property type="entry name" value="ketoacyl-synt"/>
    <property type="match status" value="1"/>
</dbReference>
<dbReference type="Pfam" id="PF16197">
    <property type="entry name" value="KAsynt_C_assoc"/>
    <property type="match status" value="1"/>
</dbReference>
<dbReference type="Pfam" id="PF02801">
    <property type="entry name" value="Ketoacyl-synt_C"/>
    <property type="match status" value="1"/>
</dbReference>
<dbReference type="SUPFAM" id="SSF52151">
    <property type="entry name" value="FabD/lysophospholipase-like"/>
    <property type="match status" value="1"/>
</dbReference>
<dbReference type="InterPro" id="IPR020807">
    <property type="entry name" value="PKS_DH"/>
</dbReference>
<dbReference type="SUPFAM" id="SSF51735">
    <property type="entry name" value="NAD(P)-binding Rossmann-fold domains"/>
    <property type="match status" value="3"/>
</dbReference>
<evidence type="ECO:0000256" key="7">
    <source>
        <dbReference type="PROSITE-ProRule" id="PRU01363"/>
    </source>
</evidence>
<dbReference type="SMART" id="SM00829">
    <property type="entry name" value="PKS_ER"/>
    <property type="match status" value="1"/>
</dbReference>
<evidence type="ECO:0000313" key="11">
    <source>
        <dbReference type="EMBL" id="MBP2185662.1"/>
    </source>
</evidence>
<dbReference type="InterPro" id="IPR057326">
    <property type="entry name" value="KR_dom"/>
</dbReference>
<dbReference type="SUPFAM" id="SSF50129">
    <property type="entry name" value="GroES-like"/>
    <property type="match status" value="1"/>
</dbReference>
<dbReference type="EMBL" id="JAGGMS010000001">
    <property type="protein sequence ID" value="MBP2185662.1"/>
    <property type="molecule type" value="Genomic_DNA"/>
</dbReference>
<evidence type="ECO:0000313" key="12">
    <source>
        <dbReference type="Proteomes" id="UP000741013"/>
    </source>
</evidence>
<dbReference type="InterPro" id="IPR016036">
    <property type="entry name" value="Malonyl_transacylase_ACP-bd"/>
</dbReference>
<dbReference type="PANTHER" id="PTHR43775">
    <property type="entry name" value="FATTY ACID SYNTHASE"/>
    <property type="match status" value="1"/>
</dbReference>
<evidence type="ECO:0000256" key="2">
    <source>
        <dbReference type="ARBA" id="ARBA00022553"/>
    </source>
</evidence>
<dbReference type="Gene3D" id="1.10.1200.10">
    <property type="entry name" value="ACP-like"/>
    <property type="match status" value="1"/>
</dbReference>
<dbReference type="Gene3D" id="3.40.366.10">
    <property type="entry name" value="Malonyl-Coenzyme A Acyl Carrier Protein, domain 2"/>
    <property type="match status" value="1"/>
</dbReference>
<reference evidence="11 12" key="1">
    <citation type="submission" date="2021-03" db="EMBL/GenBank/DDBJ databases">
        <title>Sequencing the genomes of 1000 actinobacteria strains.</title>
        <authorList>
            <person name="Klenk H.-P."/>
        </authorList>
    </citation>
    <scope>NUCLEOTIDE SEQUENCE [LARGE SCALE GENOMIC DNA]</scope>
    <source>
        <strain evidence="11 12">DSM 45510</strain>
    </source>
</reference>
<feature type="region of interest" description="N-terminal hotdog fold" evidence="7">
    <location>
        <begin position="884"/>
        <end position="1010"/>
    </location>
</feature>
<dbReference type="InterPro" id="IPR020806">
    <property type="entry name" value="PKS_PP-bd"/>
</dbReference>
<dbReference type="Pfam" id="PF08240">
    <property type="entry name" value="ADH_N"/>
    <property type="match status" value="1"/>
</dbReference>
<name>A0ABS4Q1V1_9PSEU</name>
<dbReference type="Pfam" id="PF08659">
    <property type="entry name" value="KR"/>
    <property type="match status" value="1"/>
</dbReference>
<dbReference type="InterPro" id="IPR013968">
    <property type="entry name" value="PKS_KR"/>
</dbReference>
<evidence type="ECO:0000259" key="9">
    <source>
        <dbReference type="PROSITE" id="PS52004"/>
    </source>
</evidence>
<dbReference type="InterPro" id="IPR020843">
    <property type="entry name" value="ER"/>
</dbReference>
<dbReference type="InterPro" id="IPR018201">
    <property type="entry name" value="Ketoacyl_synth_AS"/>
</dbReference>
<keyword evidence="1" id="KW-0596">Phosphopantetheine</keyword>
<dbReference type="SMART" id="SM00826">
    <property type="entry name" value="PKS_DH"/>
    <property type="match status" value="1"/>
</dbReference>
<dbReference type="CDD" id="cd05195">
    <property type="entry name" value="enoyl_red"/>
    <property type="match status" value="1"/>
</dbReference>
<keyword evidence="4" id="KW-0521">NADP</keyword>
<comment type="caution">
    <text evidence="11">The sequence shown here is derived from an EMBL/GenBank/DDBJ whole genome shotgun (WGS) entry which is preliminary data.</text>
</comment>
<keyword evidence="3" id="KW-0808">Transferase</keyword>
<dbReference type="RefSeq" id="WP_209668517.1">
    <property type="nucleotide sequence ID" value="NZ_JAGGMS010000001.1"/>
</dbReference>
<keyword evidence="5" id="KW-0511">Multifunctional enzyme</keyword>
<evidence type="ECO:0000256" key="6">
    <source>
        <dbReference type="ARBA" id="ARBA00023315"/>
    </source>
</evidence>
<dbReference type="Gene3D" id="3.40.47.10">
    <property type="match status" value="1"/>
</dbReference>
<dbReference type="Pfam" id="PF00107">
    <property type="entry name" value="ADH_zinc_N"/>
    <property type="match status" value="1"/>
</dbReference>
<dbReference type="InterPro" id="IPR006162">
    <property type="entry name" value="Ppantetheine_attach_site"/>
</dbReference>
<dbReference type="SMART" id="SM00827">
    <property type="entry name" value="PKS_AT"/>
    <property type="match status" value="1"/>
</dbReference>
<feature type="active site" description="Proton donor; for dehydratase activity" evidence="7">
    <location>
        <position position="1078"/>
    </location>
</feature>
<dbReference type="PROSITE" id="PS52004">
    <property type="entry name" value="KS3_2"/>
    <property type="match status" value="1"/>
</dbReference>
<keyword evidence="12" id="KW-1185">Reference proteome</keyword>
<dbReference type="InterPro" id="IPR049900">
    <property type="entry name" value="PKS_mFAS_DH"/>
</dbReference>
<dbReference type="PROSITE" id="PS52019">
    <property type="entry name" value="PKS_MFAS_DH"/>
    <property type="match status" value="1"/>
</dbReference>
<protein>
    <submittedName>
        <fullName evidence="11">Acyl transferase domain-containing protein/NADPH:quinone reductase-like Zn-dependent oxidoreductase/acyl carrier protein</fullName>
    </submittedName>
</protein>
<dbReference type="InterPro" id="IPR036291">
    <property type="entry name" value="NAD(P)-bd_dom_sf"/>
</dbReference>
<dbReference type="InterPro" id="IPR013154">
    <property type="entry name" value="ADH-like_N"/>
</dbReference>
<keyword evidence="6" id="KW-0012">Acyltransferase</keyword>
<dbReference type="InterPro" id="IPR013149">
    <property type="entry name" value="ADH-like_C"/>
</dbReference>
<evidence type="ECO:0000256" key="3">
    <source>
        <dbReference type="ARBA" id="ARBA00022679"/>
    </source>
</evidence>
<keyword evidence="2" id="KW-0597">Phosphoprotein</keyword>
<dbReference type="InterPro" id="IPR001227">
    <property type="entry name" value="Ac_transferase_dom_sf"/>
</dbReference>
<dbReference type="SMART" id="SM00825">
    <property type="entry name" value="PKS_KS"/>
    <property type="match status" value="1"/>
</dbReference>
<dbReference type="Gene3D" id="3.30.70.3290">
    <property type="match status" value="1"/>
</dbReference>
<dbReference type="InterPro" id="IPR016039">
    <property type="entry name" value="Thiolase-like"/>
</dbReference>
<dbReference type="PROSITE" id="PS00606">
    <property type="entry name" value="KS3_1"/>
    <property type="match status" value="1"/>
</dbReference>
<dbReference type="InterPro" id="IPR016035">
    <property type="entry name" value="Acyl_Trfase/lysoPLipase"/>
</dbReference>
<dbReference type="Gene3D" id="3.40.50.720">
    <property type="entry name" value="NAD(P)-binding Rossmann-like Domain"/>
    <property type="match status" value="3"/>
</dbReference>
<feature type="domain" description="Carrier" evidence="8">
    <location>
        <begin position="1980"/>
        <end position="2058"/>
    </location>
</feature>
<dbReference type="InterPro" id="IPR011032">
    <property type="entry name" value="GroES-like_sf"/>
</dbReference>
<dbReference type="SMART" id="SM00822">
    <property type="entry name" value="PKS_KR"/>
    <property type="match status" value="1"/>
</dbReference>
<evidence type="ECO:0000256" key="4">
    <source>
        <dbReference type="ARBA" id="ARBA00022857"/>
    </source>
</evidence>
<dbReference type="InterPro" id="IPR009081">
    <property type="entry name" value="PP-bd_ACP"/>
</dbReference>
<dbReference type="InterPro" id="IPR050091">
    <property type="entry name" value="PKS_NRPS_Biosynth_Enz"/>
</dbReference>
<sequence length="2060" mass="217058">MAGESPAARTQTPVAIIGTGCRAPGGITSASELWQVLLDRRDVVTGSDPGTRWPEEERVTPADLAGSGMLRSGSFLDDVDLFDPGFFGVPAQEAGSVDPQHRLLMETTWEALEDAGVPPRSLAGSRTGMFVGISGADYAKRFTLAEFNIYHGISAIPSGAPGRISYILDVNGPSLAVDGACASSLIAVHLACRSLHDGETDLALAGGVTVQLEWGGLIGFARAGALSTRGRCASFDESADGFVRGEGCGMIALKRLADAQRDGDRVLAVIAGTAINHAGRVQGVTQPSRSAQREVMTSAMRAAGVAPGDIGYVESHGTGTPVGDPIEFGALSDVHSSSTAPCALGALKTNIGHPESAAGVLGLIKAAFAVRHGVIPANLHFTRWNPEIEAEGTRFFVPTQTTAWEADGGPRRAAVSAFGVTGSNAHAIVEEAPAAPARENRRIRERALVHAVSAASPGGLAATAGRLAEHLESTRPQPEDVARTLAVHRSHLTTRACVLAQDRAGLGDGLCALAEGREHPAVVRGATGDPGMPVWVFSGHGSQWPGMARDLLGEDPAFTRMVDRLDAVAGQDGVPVRRLIETGAHLERMDVVQPVVFAVQTALAEMWRAWGLRPAAVVGHSMGEAAAAVAAGILSPEDGMRITLARSSLLQRVAGGCMATVALPVEQVEQEIAGLDGVSVAVVTAPASTVVAGHQHVVDELLRRWQDRGVFGKRLAVVVAAHSPQVDPILADIAARTSWLAGATPEVPFYSTAGDPREPVVFDSAYWARNLRAPVRFDLASRALVEDGYRVFLELSPHPLLTHAVEETASALRTGVTTVPSLVRDRPGREALCRAAATLHVTGVPVDLGAVNGDGTRVPLPPTAFDRSRYWLENKRGTHGAGNHLWLGERAVVPDSDAEDRTRHVWSADLGADRIEWLEQHTLRGTPLVPGAAYVELVLAAATELLGCALDEVCLTGVRFDRMLPLAGSVPLQVAATRTGLRAEVEILQHSGGGWDRVAAATATRCEEAADARPGLPVPEHTRTPDELYEGFRRIGLDTGPAFHSIAAVTDDGIARLLVPLEAPILSGAPKVHPVLLDGCVLSVAALLLSEQDFVTENVDAPWLPARIAEVVLPGDPTRIAWVRPEVHRDGPHSATGRADLHDEDGVWIGALEGVELVRSTSVSPAQALMNSRLFEISWQPQPLPAATGPVDAGEWVLVAEPGDGTAGRLAAALAELGGRPVVREDVPLDETGANVVWCATGELDELDRVTRLATLVRESAHRPAPPRIWVLSGNARPVLDGDPVVPGVCAVRGLLRVASIEQPESAVTWIDTDDTEADVHELAAELLAGSPETEVAWRSGQRYVARMTRAPLAHRPPRTAGERDVVAGADEYVLEADADGGLERVRMIATGEPLPVPGPGQLLVRSEAVTVHFRDVLIALGIYPTDDGSVPRLGSDVGGVVLAVGEGVGEFREGDRVVSVVPDGTGTMTSAALVAADLTVRLPDGLPMLETTASVLTYLTAWHALHDLARLHEGETVLVHSAAGGTGLAAIEVARLLGATVIGTAGTEAKRRYLREHGVAHVFDSRTLDFADQVREVTGGRGVDVVLNSLTGAAMRASLDLLAPTGRFVEIGKRDLYDGARIGLDAFRHGITYAALDLVLTATEQRAVFRAALHKVITELEAARLPLLPSSVVPLPEAVEAFKQLASGEHIGRLVLEFPPKGHRLRVHAPNREDVVRPGGAYIVTGGTRGLGLEAIRWLAAHGAGRVVVGGRGELSPEATEIVRATTEAGCVVEVVRGDITEPDTARRLVAAAGEDLRGILHTAVVLDDTPISGLTAAKLERVWHPKVTGLRNLHEASEGHALDWFVVFSSMSAMLGNAGQANYAAAGAWVDAFAKWRHDQGRPALSVDWGAWGEAGRATHFAARGFDTITTADGFATLEALIRHQRVNTGVFDYQPDTLFHAFPHAAENPLLAELDSGTANAGEEAPAFKVHAEKPGPARTQLVQDAVVHILAALLGTQPAAVPAHAKFTDLGLDSLLAVALTRRLQADLDLALTAADVWAHPSPAELAAHLDSTIGG</sequence>
<dbReference type="Gene3D" id="3.90.180.10">
    <property type="entry name" value="Medium-chain alcohol dehydrogenases, catalytic domain"/>
    <property type="match status" value="1"/>
</dbReference>
<evidence type="ECO:0000259" key="8">
    <source>
        <dbReference type="PROSITE" id="PS50075"/>
    </source>
</evidence>
<dbReference type="Pfam" id="PF00698">
    <property type="entry name" value="Acyl_transf_1"/>
    <property type="match status" value="1"/>
</dbReference>
<evidence type="ECO:0000259" key="10">
    <source>
        <dbReference type="PROSITE" id="PS52019"/>
    </source>
</evidence>
<evidence type="ECO:0000256" key="1">
    <source>
        <dbReference type="ARBA" id="ARBA00022450"/>
    </source>
</evidence>
<dbReference type="Proteomes" id="UP000741013">
    <property type="component" value="Unassembled WGS sequence"/>
</dbReference>
<dbReference type="InterPro" id="IPR036736">
    <property type="entry name" value="ACP-like_sf"/>
</dbReference>
<dbReference type="Gene3D" id="3.10.129.110">
    <property type="entry name" value="Polyketide synthase dehydratase"/>
    <property type="match status" value="1"/>
</dbReference>
<dbReference type="InterPro" id="IPR020841">
    <property type="entry name" value="PKS_Beta-ketoAc_synthase_dom"/>
</dbReference>
<dbReference type="PANTHER" id="PTHR43775:SF37">
    <property type="entry name" value="SI:DKEY-61P9.11"/>
    <property type="match status" value="1"/>
</dbReference>
<dbReference type="SUPFAM" id="SSF47336">
    <property type="entry name" value="ACP-like"/>
    <property type="match status" value="1"/>
</dbReference>
<dbReference type="SMART" id="SM01294">
    <property type="entry name" value="PKS_PP_betabranch"/>
    <property type="match status" value="1"/>
</dbReference>
<dbReference type="SMART" id="SM00823">
    <property type="entry name" value="PKS_PP"/>
    <property type="match status" value="1"/>
</dbReference>
<dbReference type="InterPro" id="IPR014030">
    <property type="entry name" value="Ketoacyl_synth_N"/>
</dbReference>
<feature type="active site" description="Proton acceptor; for dehydratase activity" evidence="7">
    <location>
        <position position="921"/>
    </location>
</feature>
<dbReference type="Pfam" id="PF00550">
    <property type="entry name" value="PP-binding"/>
    <property type="match status" value="1"/>
</dbReference>
<dbReference type="InterPro" id="IPR032821">
    <property type="entry name" value="PKS_assoc"/>
</dbReference>
<feature type="domain" description="Ketosynthase family 3 (KS3)" evidence="9">
    <location>
        <begin position="11"/>
        <end position="431"/>
    </location>
</feature>
<accession>A0ABS4Q1V1</accession>
<dbReference type="SUPFAM" id="SSF55048">
    <property type="entry name" value="Probable ACP-binding domain of malonyl-CoA ACP transacylase"/>
    <property type="match status" value="1"/>
</dbReference>
<dbReference type="CDD" id="cd00833">
    <property type="entry name" value="PKS"/>
    <property type="match status" value="1"/>
</dbReference>
<feature type="domain" description="PKS/mFAS DH" evidence="10">
    <location>
        <begin position="884"/>
        <end position="1166"/>
    </location>
</feature>
<dbReference type="Pfam" id="PF14765">
    <property type="entry name" value="PS-DH"/>
    <property type="match status" value="1"/>
</dbReference>
<evidence type="ECO:0000256" key="5">
    <source>
        <dbReference type="ARBA" id="ARBA00023268"/>
    </source>
</evidence>
<dbReference type="InterPro" id="IPR049552">
    <property type="entry name" value="PKS_DH_N"/>
</dbReference>
<dbReference type="InterPro" id="IPR014031">
    <property type="entry name" value="Ketoacyl_synth_C"/>
</dbReference>
<proteinExistence type="predicted"/>
<dbReference type="Pfam" id="PF21089">
    <property type="entry name" value="PKS_DH_N"/>
    <property type="match status" value="1"/>
</dbReference>
<gene>
    <name evidence="11" type="ORF">JOM49_007188</name>
</gene>
<dbReference type="InterPro" id="IPR042104">
    <property type="entry name" value="PKS_dehydratase_sf"/>
</dbReference>
<dbReference type="PROSITE" id="PS50075">
    <property type="entry name" value="CARRIER"/>
    <property type="match status" value="1"/>
</dbReference>
<feature type="region of interest" description="C-terminal hotdog fold" evidence="7">
    <location>
        <begin position="1020"/>
        <end position="1166"/>
    </location>
</feature>
<dbReference type="InterPro" id="IPR049551">
    <property type="entry name" value="PKS_DH_C"/>
</dbReference>
<dbReference type="InterPro" id="IPR014043">
    <property type="entry name" value="Acyl_transferase_dom"/>
</dbReference>